<dbReference type="GO" id="GO:0006508">
    <property type="term" value="P:proteolysis"/>
    <property type="evidence" value="ECO:0007669"/>
    <property type="project" value="UniProtKB-KW"/>
</dbReference>
<dbReference type="GO" id="GO:0008233">
    <property type="term" value="F:peptidase activity"/>
    <property type="evidence" value="ECO:0007669"/>
    <property type="project" value="UniProtKB-KW"/>
</dbReference>
<dbReference type="InterPro" id="IPR036513">
    <property type="entry name" value="STAS_dom_sf"/>
</dbReference>
<keyword evidence="7 9" id="KW-0472">Membrane</keyword>
<organism evidence="11 12">
    <name type="scientific">Dufourea novaeangliae</name>
    <name type="common">Sweat bee</name>
    <dbReference type="NCBI Taxonomy" id="178035"/>
    <lineage>
        <taxon>Eukaryota</taxon>
        <taxon>Metazoa</taxon>
        <taxon>Ecdysozoa</taxon>
        <taxon>Arthropoda</taxon>
        <taxon>Hexapoda</taxon>
        <taxon>Insecta</taxon>
        <taxon>Pterygota</taxon>
        <taxon>Neoptera</taxon>
        <taxon>Endopterygota</taxon>
        <taxon>Hymenoptera</taxon>
        <taxon>Apocrita</taxon>
        <taxon>Aculeata</taxon>
        <taxon>Apoidea</taxon>
        <taxon>Anthophila</taxon>
        <taxon>Halictidae</taxon>
        <taxon>Rophitinae</taxon>
        <taxon>Dufourea</taxon>
    </lineage>
</organism>
<feature type="transmembrane region" description="Helical" evidence="9">
    <location>
        <begin position="895"/>
        <end position="916"/>
    </location>
</feature>
<feature type="transmembrane region" description="Helical" evidence="9">
    <location>
        <begin position="603"/>
        <end position="624"/>
    </location>
</feature>
<feature type="transmembrane region" description="Helical" evidence="9">
    <location>
        <begin position="729"/>
        <end position="750"/>
    </location>
</feature>
<keyword evidence="12" id="KW-1185">Reference proteome</keyword>
<comment type="subcellular location">
    <subcellularLocation>
        <location evidence="1">Membrane</location>
        <topology evidence="1">Multi-pass membrane protein</topology>
    </subcellularLocation>
</comment>
<feature type="transmembrane region" description="Helical" evidence="9">
    <location>
        <begin position="565"/>
        <end position="583"/>
    </location>
</feature>
<dbReference type="CDD" id="cd07042">
    <property type="entry name" value="STAS_SulP_like_sulfate_transporter"/>
    <property type="match status" value="1"/>
</dbReference>
<feature type="transmembrane region" description="Helical" evidence="9">
    <location>
        <begin position="538"/>
        <end position="558"/>
    </location>
</feature>
<dbReference type="InterPro" id="IPR001902">
    <property type="entry name" value="SLC26A/SulP_fam"/>
</dbReference>
<dbReference type="Pfam" id="PF00916">
    <property type="entry name" value="Sulfate_transp"/>
    <property type="match status" value="1"/>
</dbReference>
<evidence type="ECO:0000256" key="1">
    <source>
        <dbReference type="ARBA" id="ARBA00004141"/>
    </source>
</evidence>
<evidence type="ECO:0000256" key="8">
    <source>
        <dbReference type="SAM" id="MobiDB-lite"/>
    </source>
</evidence>
<proteinExistence type="inferred from homology"/>
<dbReference type="Gene3D" id="3.30.750.24">
    <property type="entry name" value="STAS domain"/>
    <property type="match status" value="1"/>
</dbReference>
<dbReference type="InterPro" id="IPR011547">
    <property type="entry name" value="SLC26A/SulP_dom"/>
</dbReference>
<keyword evidence="3" id="KW-0645">Protease</keyword>
<comment type="similarity">
    <text evidence="2">Belongs to the DeSI family.</text>
</comment>
<dbReference type="Proteomes" id="UP000076502">
    <property type="component" value="Unassembled WGS sequence"/>
</dbReference>
<dbReference type="STRING" id="178035.A0A154P5U0"/>
<name>A0A154P5U0_DUFNO</name>
<feature type="transmembrane region" description="Helical" evidence="9">
    <location>
        <begin position="684"/>
        <end position="702"/>
    </location>
</feature>
<dbReference type="InterPro" id="IPR042266">
    <property type="entry name" value="PPPDE_sf"/>
</dbReference>
<evidence type="ECO:0000256" key="5">
    <source>
        <dbReference type="ARBA" id="ARBA00022801"/>
    </source>
</evidence>
<dbReference type="GO" id="GO:0055085">
    <property type="term" value="P:transmembrane transport"/>
    <property type="evidence" value="ECO:0007669"/>
    <property type="project" value="InterPro"/>
</dbReference>
<feature type="transmembrane region" description="Helical" evidence="9">
    <location>
        <begin position="868"/>
        <end position="888"/>
    </location>
</feature>
<feature type="transmembrane region" description="Helical" evidence="9">
    <location>
        <begin position="830"/>
        <end position="848"/>
    </location>
</feature>
<feature type="transmembrane region" description="Helical" evidence="9">
    <location>
        <begin position="928"/>
        <end position="954"/>
    </location>
</feature>
<evidence type="ECO:0000256" key="4">
    <source>
        <dbReference type="ARBA" id="ARBA00022692"/>
    </source>
</evidence>
<evidence type="ECO:0000256" key="2">
    <source>
        <dbReference type="ARBA" id="ARBA00008140"/>
    </source>
</evidence>
<evidence type="ECO:0000259" key="10">
    <source>
        <dbReference type="PROSITE" id="PS51858"/>
    </source>
</evidence>
<accession>A0A154P5U0</accession>
<evidence type="ECO:0000256" key="9">
    <source>
        <dbReference type="SAM" id="Phobius"/>
    </source>
</evidence>
<keyword evidence="4 9" id="KW-0812">Transmembrane</keyword>
<dbReference type="Pfam" id="PF05903">
    <property type="entry name" value="Peptidase_C97"/>
    <property type="match status" value="1"/>
</dbReference>
<evidence type="ECO:0000256" key="6">
    <source>
        <dbReference type="ARBA" id="ARBA00022989"/>
    </source>
</evidence>
<protein>
    <submittedName>
        <fullName evidence="11">Sodium-independent sulfate anion transporter</fullName>
    </submittedName>
</protein>
<evidence type="ECO:0000256" key="7">
    <source>
        <dbReference type="ARBA" id="ARBA00023136"/>
    </source>
</evidence>
<dbReference type="OrthoDB" id="288203at2759"/>
<evidence type="ECO:0000313" key="11">
    <source>
        <dbReference type="EMBL" id="KZC07237.1"/>
    </source>
</evidence>
<dbReference type="PROSITE" id="PS51858">
    <property type="entry name" value="PPPDE"/>
    <property type="match status" value="1"/>
</dbReference>
<dbReference type="InterPro" id="IPR011989">
    <property type="entry name" value="ARM-like"/>
</dbReference>
<reference evidence="11 12" key="1">
    <citation type="submission" date="2015-07" db="EMBL/GenBank/DDBJ databases">
        <title>The genome of Dufourea novaeangliae.</title>
        <authorList>
            <person name="Pan H."/>
            <person name="Kapheim K."/>
        </authorList>
    </citation>
    <scope>NUCLEOTIDE SEQUENCE [LARGE SCALE GENOMIC DNA]</scope>
    <source>
        <strain evidence="11">0120121106</strain>
        <tissue evidence="11">Whole body</tissue>
    </source>
</reference>
<feature type="domain" description="PPPDE" evidence="10">
    <location>
        <begin position="9"/>
        <end position="151"/>
    </location>
</feature>
<dbReference type="SMART" id="SM01179">
    <property type="entry name" value="DUF862"/>
    <property type="match status" value="1"/>
</dbReference>
<dbReference type="EMBL" id="KQ434823">
    <property type="protein sequence ID" value="KZC07237.1"/>
    <property type="molecule type" value="Genomic_DNA"/>
</dbReference>
<dbReference type="Gene3D" id="3.90.1720.30">
    <property type="entry name" value="PPPDE domains"/>
    <property type="match status" value="1"/>
</dbReference>
<dbReference type="Gene3D" id="1.25.10.10">
    <property type="entry name" value="Leucine-rich Repeat Variant"/>
    <property type="match status" value="1"/>
</dbReference>
<feature type="transmembrane region" description="Helical" evidence="9">
    <location>
        <begin position="631"/>
        <end position="654"/>
    </location>
</feature>
<evidence type="ECO:0000313" key="12">
    <source>
        <dbReference type="Proteomes" id="UP000076502"/>
    </source>
</evidence>
<keyword evidence="6 9" id="KW-1133">Transmembrane helix</keyword>
<evidence type="ECO:0000256" key="3">
    <source>
        <dbReference type="ARBA" id="ARBA00022670"/>
    </source>
</evidence>
<feature type="region of interest" description="Disordered" evidence="8">
    <location>
        <begin position="208"/>
        <end position="253"/>
    </location>
</feature>
<feature type="transmembrane region" description="Helical" evidence="9">
    <location>
        <begin position="796"/>
        <end position="818"/>
    </location>
</feature>
<keyword evidence="5" id="KW-0378">Hydrolase</keyword>
<gene>
    <name evidence="11" type="ORF">WN55_07648</name>
</gene>
<dbReference type="PANTHER" id="PTHR11814">
    <property type="entry name" value="SULFATE TRANSPORTER"/>
    <property type="match status" value="1"/>
</dbReference>
<feature type="compositionally biased region" description="Polar residues" evidence="8">
    <location>
        <begin position="235"/>
        <end position="246"/>
    </location>
</feature>
<sequence>METAGNASSTVELYIYDLSRGMAATMSRSVIGRHIEGIWHTAIVAFGREYYFGPAGIQTSRPGGTVLGKPDKVEKLGDTYLSYSLFFEYINGLGTFKFAPGTYNLLKHNCNCFSEEVSIFLSGKGIPKYILDLPEEIFQTPIGQELKPLIETLFNSPGRAVLFTVGQIFLDSGNQREVSPEYELLNEAIEEARLNSIALEERRNELNEKLAKEDRKKKKKKKKEKKQKGSKESTSDTNSTGPSNCTEMAESEAAPQLTEAQLLSLDENTESLPAEPPIVFKDLVDLKAEYEALSNLLQGKLNEDEKVCLEELQQYVLENEGSWALGDTFLNFVGRILEDQSVPSDARVKLFNILSVAALKDDVILLLHQDRREHIIMNYAYDFDRHPQEEQLALTQFMTNLFENLSSSEWLLYISLWQHENQSISNIRVTTKVAIHALLSSSTDLQTRGAALIHNLACKEVFDDVAAELTMALCQYFNGNPEEEQLYVCMKSLARLTQVSTHYVPMIIKMVGLKPSKFQGTSERVDEQIEQFDGVSDLVAGISLGLTVIPQSIAYAALARLTAQYGLYSCFVGAFVYPILGTIKEVSIGPSSLMSLLTLEYTRNMPVDFIVLFCFLAGCVELLMGLFRLGFLVDFISIPVTSGFTSATSIIIIATQLQGLLGLKFKADSVVDNLVKISKNIQNVRLPDFALGLSSIAFLLFFRKLKDFNCCVGKDDSGQQGRTVLMKKVLWFLSICRNALVILIASTIAFCLEKRGGSPFILSGKIVSGLPTMALPPFSSQVGNQTYTFVDMCYQYGTGLIVLPLVSVLANVSIAKAYASGSTVNATQEMLTLGLCNIIGSFFSSMPTAGAFTRSAVVSASGVRTPLAGLYVGIMSLLALSFLTPYFYYIPRATLAAVLISAVIFLIDLRIIKLLWNGCKRDAIAATVTFLVSVIFGVEVGLLIGAIFNLIYIIRPSARPQIEMIECKTQLGNKYIMLKPDSGLFYPAANYFCNKIVGIANKYAENNIPIIVNCERIRNIDYTSIKSIEVLSRNMNAEKKRLWFLNVHPDTFESIGSLANSKNFSFIHDEDNIPEIFYDGTFTGNAEEGKEKLLENSLANATFTSVKDNEKSTETFDKIVTKLEDGAEETAFTLSPSSKT</sequence>
<dbReference type="InterPro" id="IPR008580">
    <property type="entry name" value="PPPDE_dom"/>
</dbReference>
<dbReference type="GO" id="GO:0016020">
    <property type="term" value="C:membrane"/>
    <property type="evidence" value="ECO:0007669"/>
    <property type="project" value="UniProtKB-SubCell"/>
</dbReference>
<feature type="compositionally biased region" description="Basic residues" evidence="8">
    <location>
        <begin position="215"/>
        <end position="226"/>
    </location>
</feature>
<dbReference type="AlphaFoldDB" id="A0A154P5U0"/>